<evidence type="ECO:0000256" key="1">
    <source>
        <dbReference type="ARBA" id="ARBA00004123"/>
    </source>
</evidence>
<dbReference type="PRINTS" id="PR02064">
    <property type="entry name" value="DONSON"/>
</dbReference>
<evidence type="ECO:0000313" key="6">
    <source>
        <dbReference type="Proteomes" id="UP000694865"/>
    </source>
</evidence>
<feature type="region of interest" description="Disordered" evidence="5">
    <location>
        <begin position="63"/>
        <end position="106"/>
    </location>
</feature>
<dbReference type="InterPro" id="IPR024861">
    <property type="entry name" value="Donson"/>
</dbReference>
<sequence length="106" mass="11624">SESFHSVFHMLRSKCCPYFYICGCQFTVLFRAAGVGGNPQISALISPTTRGLREALKSEGIDFKMPLSTGSGQSPIHNDENRENRNSVSNQDMNGSITVNHADEVD</sequence>
<keyword evidence="2" id="KW-0217">Developmental protein</keyword>
<protein>
    <submittedName>
        <fullName evidence="7">Protein downstream neighbor of Son-like</fullName>
    </submittedName>
</protein>
<dbReference type="PANTHER" id="PTHR12972:SF0">
    <property type="entry name" value="PROTEIN DOWNSTREAM NEIGHBOR OF SON"/>
    <property type="match status" value="1"/>
</dbReference>
<feature type="compositionally biased region" description="Polar residues" evidence="5">
    <location>
        <begin position="86"/>
        <end position="99"/>
    </location>
</feature>
<dbReference type="Proteomes" id="UP000694865">
    <property type="component" value="Unplaced"/>
</dbReference>
<dbReference type="GeneID" id="102806378"/>
<name>A0ABM0MS92_SACKO</name>
<feature type="non-terminal residue" evidence="7">
    <location>
        <position position="1"/>
    </location>
</feature>
<evidence type="ECO:0000313" key="7">
    <source>
        <dbReference type="RefSeq" id="XP_006822883.1"/>
    </source>
</evidence>
<dbReference type="PANTHER" id="PTHR12972">
    <property type="entry name" value="DOWNSTREAM NEIGHBOR OF SON"/>
    <property type="match status" value="1"/>
</dbReference>
<keyword evidence="3" id="KW-0539">Nucleus</keyword>
<accession>A0ABM0MS92</accession>
<evidence type="ECO:0000256" key="2">
    <source>
        <dbReference type="ARBA" id="ARBA00022473"/>
    </source>
</evidence>
<comment type="similarity">
    <text evidence="4">Belongs to the DONSON family.</text>
</comment>
<dbReference type="RefSeq" id="XP_006822883.1">
    <property type="nucleotide sequence ID" value="XM_006822820.1"/>
</dbReference>
<comment type="subcellular location">
    <subcellularLocation>
        <location evidence="1">Nucleus</location>
    </subcellularLocation>
</comment>
<keyword evidence="6" id="KW-1185">Reference proteome</keyword>
<proteinExistence type="inferred from homology"/>
<reference evidence="7" key="1">
    <citation type="submission" date="2025-08" db="UniProtKB">
        <authorList>
            <consortium name="RefSeq"/>
        </authorList>
    </citation>
    <scope>IDENTIFICATION</scope>
    <source>
        <tissue evidence="7">Testes</tissue>
    </source>
</reference>
<evidence type="ECO:0000256" key="3">
    <source>
        <dbReference type="ARBA" id="ARBA00023242"/>
    </source>
</evidence>
<feature type="non-terminal residue" evidence="7">
    <location>
        <position position="106"/>
    </location>
</feature>
<evidence type="ECO:0000256" key="4">
    <source>
        <dbReference type="ARBA" id="ARBA00025806"/>
    </source>
</evidence>
<evidence type="ECO:0000256" key="5">
    <source>
        <dbReference type="SAM" id="MobiDB-lite"/>
    </source>
</evidence>
<gene>
    <name evidence="7" type="primary">LOC102806378</name>
</gene>
<organism evidence="6 7">
    <name type="scientific">Saccoglossus kowalevskii</name>
    <name type="common">Acorn worm</name>
    <dbReference type="NCBI Taxonomy" id="10224"/>
    <lineage>
        <taxon>Eukaryota</taxon>
        <taxon>Metazoa</taxon>
        <taxon>Hemichordata</taxon>
        <taxon>Enteropneusta</taxon>
        <taxon>Harrimaniidae</taxon>
        <taxon>Saccoglossus</taxon>
    </lineage>
</organism>